<evidence type="ECO:0000259" key="5">
    <source>
        <dbReference type="Pfam" id="PF02902"/>
    </source>
</evidence>
<gene>
    <name evidence="6" type="ORF">VKT23_009959</name>
</gene>
<evidence type="ECO:0000256" key="2">
    <source>
        <dbReference type="ARBA" id="ARBA00022670"/>
    </source>
</evidence>
<name>A0ABR1JHD5_9AGAR</name>
<evidence type="ECO:0000313" key="6">
    <source>
        <dbReference type="EMBL" id="KAK7458052.1"/>
    </source>
</evidence>
<dbReference type="Proteomes" id="UP001498398">
    <property type="component" value="Unassembled WGS sequence"/>
</dbReference>
<feature type="compositionally biased region" description="Polar residues" evidence="4">
    <location>
        <begin position="1494"/>
        <end position="1503"/>
    </location>
</feature>
<organism evidence="6 7">
    <name type="scientific">Marasmiellus scandens</name>
    <dbReference type="NCBI Taxonomy" id="2682957"/>
    <lineage>
        <taxon>Eukaryota</taxon>
        <taxon>Fungi</taxon>
        <taxon>Dikarya</taxon>
        <taxon>Basidiomycota</taxon>
        <taxon>Agaricomycotina</taxon>
        <taxon>Agaricomycetes</taxon>
        <taxon>Agaricomycetidae</taxon>
        <taxon>Agaricales</taxon>
        <taxon>Marasmiineae</taxon>
        <taxon>Omphalotaceae</taxon>
        <taxon>Marasmiellus</taxon>
    </lineage>
</organism>
<evidence type="ECO:0000256" key="1">
    <source>
        <dbReference type="ARBA" id="ARBA00005234"/>
    </source>
</evidence>
<comment type="similarity">
    <text evidence="1">Belongs to the peptidase C48 family.</text>
</comment>
<evidence type="ECO:0000313" key="7">
    <source>
        <dbReference type="Proteomes" id="UP001498398"/>
    </source>
</evidence>
<protein>
    <recommendedName>
        <fullName evidence="5">Ubiquitin-like protease family profile domain-containing protein</fullName>
    </recommendedName>
</protein>
<feature type="region of interest" description="Disordered" evidence="4">
    <location>
        <begin position="1491"/>
        <end position="1537"/>
    </location>
</feature>
<evidence type="ECO:0000256" key="3">
    <source>
        <dbReference type="ARBA" id="ARBA00022801"/>
    </source>
</evidence>
<sequence>MSDTVDTGHSSNSPIRLDIDETDIGTTWNESDWIGCGKKWTDVPDFVQARKMCQLLIPNDFLRLLPAEKAPINHLLEYDLPLVVEESNITSNIQLTFSTNQPDSVDLSTLRHHILPSWRLLQSLQNSLGQRWFDGNRSIRSTETTLALPFWVLTFFDAARKARINQKRWQDAIKWVCQTKVDTQASVLNAFSKIPWTGSIPGIKTDGRLEDLWRLLGDTPLESSVLNAMLELASLQLESRYSNSLSVLTTDFSNALTYRDTMDGSQAHLGKVLFRVKSGNYRKLFTVVHYPDFHWGACLVDLDQRVVRFGDGLGWLPPSTFTSNLLEWLNDSFKGNERFVVVNDLPCGSQEDNHSCGIVAFNAIQHQVFNENLWTPEHARLIRMNIFLDIITYEARNNILAIDSEEATPPSDHACSTPNAPLKRAASPSLSSGRQFKTRKTADQPSKSIHPFFDRPTTKPKGLHPSLPQPIAKPPKVAQQKKANEQKKSTPKLRKSKVSFSLPDYVQAGISAGGKSRSATADRELRLKAQQDGFTVNTSRWQNFKTKCLEYGNPTFNEKDPQGVKCGDCQKRVGMKVIYDVSRWKQHIDKCTCPNGPVRTLDYYDSFKSGVTRQITGIRPQDPSTAPPKIISRPCPGLTEAFDPRIGYYLKNTMVDGGGSKSKSAYSHQLYSRDYKRLTTMEQEVVNTAVIHGRAWRNVSEPNHVAVFACGIQPCLKSLQVDETQSMPNTLDPCENCLLLFHSRPFQIAISRKRAEGATIKYIPTEYTCQHLGKIYARYKGLEGLMNEAEATQRFVHHVLSGNFKDNEVFLGIVEAMILAKDREIEGKSMSNFKYTPAFDDFMHVLHSINPRSYRELTKHIKMRTERSVKKSNSRAARFPLGITEATFDLIKQYLTDYNWDLTLPLALAVDDSKLFSTLAPLFDGPKSSWFLVGMTGTDMIPIPDIHAYHQFIKDNHYSLATKIRVWTLKIPIPGVPTLPLAILPIDSKYKATELSEYQIQLLQGTISRHFTVISSSSDGAAVERDCQRRTAAQLGTEVEYLIHHPDKTKADFRIIYFCRDGKYWTNIQDSLHFRKTARNNLFTGARCLILGDFYANYRLVHELGSHPDSPIFRRDFIKYDKQDDNAAARLFSAAMLKHSSTSPSENMGLIVYFFVFGEFVDAYQSRTMSHHDRATVVIRTLTFLEQWRLFLKKQGYSEHLHFISPASYDICRIMGNGLLSLMIIHRDRLTRSCPLVPHEHGTHGCEHLFAEMRKLIPDFSMQQAILMAPKLARIAKSTHQSGQMFSKASYSKQAHGYQHAFLDDSASNLDFALLSQFPTDQEFSSIYQSASEECDALWSLLGVPFAHRHLEVGIDASMGILDSTEELAYDNDDDDQGNEDESTRLQLEAMIQCIDGITGLSSKQDDQLDAQALAAASISLQEIAHVNSLEEDPELIAAIRQYLFSQVFSQHPREVVAIFKQSLQSVPEPSPSKKPSYHVEDVTVEDLEPLVSIRSNHQTTPARTGVRNYNYRRQKHQDDNNNDSHDSRVSSTLHERQQLAQQMNAILRSSDQARGPTQGATRKIRWTESSNESNINKKTGNSANAEVAARGRASDVLKRRRACFEKFNIRLINVLSTASVSEQAMVTGQSFGFVVIDEEIFLARVTSLYSKGGGKSGAHSWVLSADRIGAVSYISAQIYQWSGRRRFSTVHANYGAVLGRGLRRFAHISSHSFLVLLNESAVTLIQDGAQVSDIAWKMYQDLKDEHEAIVAAVKTLSKRQKGQGDAGDEEINENFE</sequence>
<dbReference type="Pfam" id="PF02902">
    <property type="entry name" value="Peptidase_C48"/>
    <property type="match status" value="1"/>
</dbReference>
<proteinExistence type="inferred from homology"/>
<comment type="caution">
    <text evidence="6">The sequence shown here is derived from an EMBL/GenBank/DDBJ whole genome shotgun (WGS) entry which is preliminary data.</text>
</comment>
<dbReference type="InterPro" id="IPR003653">
    <property type="entry name" value="Peptidase_C48_C"/>
</dbReference>
<keyword evidence="7" id="KW-1185">Reference proteome</keyword>
<reference evidence="6 7" key="1">
    <citation type="submission" date="2024-01" db="EMBL/GenBank/DDBJ databases">
        <title>A draft genome for the cacao thread blight pathogen Marasmiellus scandens.</title>
        <authorList>
            <person name="Baruah I.K."/>
            <person name="Leung J."/>
            <person name="Bukari Y."/>
            <person name="Amoako-Attah I."/>
            <person name="Meinhardt L.W."/>
            <person name="Bailey B.A."/>
            <person name="Cohen S.P."/>
        </authorList>
    </citation>
    <scope>NUCLEOTIDE SEQUENCE [LARGE SCALE GENOMIC DNA]</scope>
    <source>
        <strain evidence="6 7">GH-19</strain>
    </source>
</reference>
<evidence type="ECO:0000256" key="4">
    <source>
        <dbReference type="SAM" id="MobiDB-lite"/>
    </source>
</evidence>
<dbReference type="EMBL" id="JBANRG010000018">
    <property type="protein sequence ID" value="KAK7458052.1"/>
    <property type="molecule type" value="Genomic_DNA"/>
</dbReference>
<dbReference type="SUPFAM" id="SSF54001">
    <property type="entry name" value="Cysteine proteinases"/>
    <property type="match status" value="1"/>
</dbReference>
<accession>A0ABR1JHD5</accession>
<feature type="domain" description="Ubiquitin-like protease family profile" evidence="5">
    <location>
        <begin position="221"/>
        <end position="389"/>
    </location>
</feature>
<keyword evidence="2" id="KW-0645">Protease</keyword>
<feature type="compositionally biased region" description="Basic and acidic residues" evidence="4">
    <location>
        <begin position="1517"/>
        <end position="1537"/>
    </location>
</feature>
<dbReference type="InterPro" id="IPR038765">
    <property type="entry name" value="Papain-like_cys_pep_sf"/>
</dbReference>
<dbReference type="Gene3D" id="3.40.395.10">
    <property type="entry name" value="Adenoviral Proteinase, Chain A"/>
    <property type="match status" value="1"/>
</dbReference>
<feature type="region of interest" description="Disordered" evidence="4">
    <location>
        <begin position="404"/>
        <end position="498"/>
    </location>
</feature>
<keyword evidence="3" id="KW-0378">Hydrolase</keyword>